<name>A0A8S5M7Y5_9CAUD</name>
<protein>
    <submittedName>
        <fullName evidence="1">Thymidine kinase</fullName>
    </submittedName>
</protein>
<organism evidence="1">
    <name type="scientific">Siphoviridae sp. ctrgt10</name>
    <dbReference type="NCBI Taxonomy" id="2826479"/>
    <lineage>
        <taxon>Viruses</taxon>
        <taxon>Duplodnaviria</taxon>
        <taxon>Heunggongvirae</taxon>
        <taxon>Uroviricota</taxon>
        <taxon>Caudoviricetes</taxon>
    </lineage>
</organism>
<keyword evidence="1" id="KW-0418">Kinase</keyword>
<keyword evidence="1" id="KW-0808">Transferase</keyword>
<proteinExistence type="predicted"/>
<reference evidence="1" key="1">
    <citation type="journal article" date="2021" name="Proc. Natl. Acad. Sci. U.S.A.">
        <title>A Catalog of Tens of Thousands of Viruses from Human Metagenomes Reveals Hidden Associations with Chronic Diseases.</title>
        <authorList>
            <person name="Tisza M.J."/>
            <person name="Buck C.B."/>
        </authorList>
    </citation>
    <scope>NUCLEOTIDE SEQUENCE</scope>
    <source>
        <strain evidence="1">Ctrgt10</strain>
    </source>
</reference>
<dbReference type="GO" id="GO:0016301">
    <property type="term" value="F:kinase activity"/>
    <property type="evidence" value="ECO:0007669"/>
    <property type="project" value="UniProtKB-KW"/>
</dbReference>
<evidence type="ECO:0000313" key="1">
    <source>
        <dbReference type="EMBL" id="DAD78207.1"/>
    </source>
</evidence>
<accession>A0A8S5M7Y5</accession>
<sequence length="177" mass="21066">MYSKELFEKYPYAFSHYAWTGEVFYKDSTNEPYSLDEDIPKGWSKLFWMCMEEIREPLERAGLTNKFYFTQVKEKYGELCLYHNGATEEVLDIISKYEYLSQFICDRCGKPADYQTQGWIENVCKECYDAQPENRRCYYSTIDLDLTPTKCKFSNGKLTEIKQDLTSTWNKYLEELG</sequence>
<dbReference type="EMBL" id="BK014839">
    <property type="protein sequence ID" value="DAD78207.1"/>
    <property type="molecule type" value="Genomic_DNA"/>
</dbReference>